<evidence type="ECO:0000313" key="2">
    <source>
        <dbReference type="Proteomes" id="UP001652660"/>
    </source>
</evidence>
<dbReference type="InterPro" id="IPR008271">
    <property type="entry name" value="Ser/Thr_kinase_AS"/>
</dbReference>
<dbReference type="RefSeq" id="XP_071926167.1">
    <property type="nucleotide sequence ID" value="XM_072070066.1"/>
</dbReference>
<evidence type="ECO:0000313" key="3">
    <source>
        <dbReference type="RefSeq" id="XP_071926167.1"/>
    </source>
</evidence>
<dbReference type="InterPro" id="IPR000719">
    <property type="entry name" value="Prot_kinase_dom"/>
</dbReference>
<dbReference type="GeneID" id="140016528"/>
<dbReference type="InterPro" id="IPR051564">
    <property type="entry name" value="LRR_receptor-like_kinase"/>
</dbReference>
<dbReference type="PANTHER" id="PTHR48055:SF36">
    <property type="entry name" value="PROTEIN KINASE, PLANT-TYPE, PUTATIVE-RELATED"/>
    <property type="match status" value="1"/>
</dbReference>
<dbReference type="Pfam" id="PF00069">
    <property type="entry name" value="Pkinase"/>
    <property type="match status" value="1"/>
</dbReference>
<dbReference type="Gene3D" id="1.10.510.10">
    <property type="entry name" value="Transferase(Phosphotransferase) domain 1"/>
    <property type="match status" value="1"/>
</dbReference>
<sequence length="185" mass="20881">MPNGSLEKWLHVNHHVLSIRQRLGIMIDMASGLEYLHYGYSMPIVHCDLKPSNILLDEDMVGHICDFGIAKLLGDGESVIQTKTLATFEYIDPGIYKTEGEMFIEELNLRDWIQECSPNSVIQVIDTDLLHPEENLVQRKIECISSILQLGLSCTTNASEEIINMKEALGALQNIKLQFIKDITP</sequence>
<proteinExistence type="predicted"/>
<keyword evidence="2" id="KW-1185">Reference proteome</keyword>
<gene>
    <name evidence="3" type="primary">LOC140016528</name>
</gene>
<dbReference type="PANTHER" id="PTHR48055">
    <property type="entry name" value="LEUCINE-RICH REPEAT RECEPTOR PROTEIN KINASE EMS1"/>
    <property type="match status" value="1"/>
</dbReference>
<name>A0ABM4W302_COFAR</name>
<dbReference type="PROSITE" id="PS00108">
    <property type="entry name" value="PROTEIN_KINASE_ST"/>
    <property type="match status" value="1"/>
</dbReference>
<dbReference type="SUPFAM" id="SSF56112">
    <property type="entry name" value="Protein kinase-like (PK-like)"/>
    <property type="match status" value="1"/>
</dbReference>
<reference evidence="3" key="1">
    <citation type="submission" date="2025-08" db="UniProtKB">
        <authorList>
            <consortium name="RefSeq"/>
        </authorList>
    </citation>
    <scope>IDENTIFICATION</scope>
    <source>
        <tissue evidence="3">Leaves</tissue>
    </source>
</reference>
<organism evidence="2 3">
    <name type="scientific">Coffea arabica</name>
    <name type="common">Arabian coffee</name>
    <dbReference type="NCBI Taxonomy" id="13443"/>
    <lineage>
        <taxon>Eukaryota</taxon>
        <taxon>Viridiplantae</taxon>
        <taxon>Streptophyta</taxon>
        <taxon>Embryophyta</taxon>
        <taxon>Tracheophyta</taxon>
        <taxon>Spermatophyta</taxon>
        <taxon>Magnoliopsida</taxon>
        <taxon>eudicotyledons</taxon>
        <taxon>Gunneridae</taxon>
        <taxon>Pentapetalae</taxon>
        <taxon>asterids</taxon>
        <taxon>lamiids</taxon>
        <taxon>Gentianales</taxon>
        <taxon>Rubiaceae</taxon>
        <taxon>Ixoroideae</taxon>
        <taxon>Gardenieae complex</taxon>
        <taxon>Bertiereae - Coffeeae clade</taxon>
        <taxon>Coffeeae</taxon>
        <taxon>Coffea</taxon>
    </lineage>
</organism>
<accession>A0ABM4W302</accession>
<protein>
    <submittedName>
        <fullName evidence="3">Receptor kinase-like protein Xa21</fullName>
    </submittedName>
</protein>
<feature type="domain" description="Protein kinase" evidence="1">
    <location>
        <begin position="1"/>
        <end position="185"/>
    </location>
</feature>
<dbReference type="Proteomes" id="UP001652660">
    <property type="component" value="Chromosome 11c"/>
</dbReference>
<dbReference type="PROSITE" id="PS50011">
    <property type="entry name" value="PROTEIN_KINASE_DOM"/>
    <property type="match status" value="1"/>
</dbReference>
<dbReference type="InterPro" id="IPR011009">
    <property type="entry name" value="Kinase-like_dom_sf"/>
</dbReference>
<evidence type="ECO:0000259" key="1">
    <source>
        <dbReference type="PROSITE" id="PS50011"/>
    </source>
</evidence>